<dbReference type="Proteomes" id="UP000887569">
    <property type="component" value="Unplaced"/>
</dbReference>
<evidence type="ECO:0000313" key="2">
    <source>
        <dbReference type="Proteomes" id="UP000887569"/>
    </source>
</evidence>
<name>A0A915CFE8_PARUN</name>
<proteinExistence type="predicted"/>
<reference evidence="3" key="1">
    <citation type="submission" date="2022-11" db="UniProtKB">
        <authorList>
            <consortium name="WormBaseParasite"/>
        </authorList>
    </citation>
    <scope>IDENTIFICATION</scope>
</reference>
<dbReference type="AlphaFoldDB" id="A0A915CFE8"/>
<feature type="domain" description="Integrator complex subunit 1 R4" evidence="1">
    <location>
        <begin position="5"/>
        <end position="102"/>
    </location>
</feature>
<evidence type="ECO:0000313" key="3">
    <source>
        <dbReference type="WBParaSite" id="PgR140_g014_t01"/>
    </source>
</evidence>
<organism evidence="2 3">
    <name type="scientific">Parascaris univalens</name>
    <name type="common">Nematode worm</name>
    <dbReference type="NCBI Taxonomy" id="6257"/>
    <lineage>
        <taxon>Eukaryota</taxon>
        <taxon>Metazoa</taxon>
        <taxon>Ecdysozoa</taxon>
        <taxon>Nematoda</taxon>
        <taxon>Chromadorea</taxon>
        <taxon>Rhabditida</taxon>
        <taxon>Spirurina</taxon>
        <taxon>Ascaridomorpha</taxon>
        <taxon>Ascaridoidea</taxon>
        <taxon>Ascarididae</taxon>
        <taxon>Parascaris</taxon>
    </lineage>
</organism>
<evidence type="ECO:0000259" key="1">
    <source>
        <dbReference type="Pfam" id="PF22928"/>
    </source>
</evidence>
<dbReference type="InterPro" id="IPR053965">
    <property type="entry name" value="INTS1_R4"/>
</dbReference>
<dbReference type="Pfam" id="PF22928">
    <property type="entry name" value="INTS1_R4"/>
    <property type="match status" value="1"/>
</dbReference>
<accession>A0A915CFE8</accession>
<sequence length="150" mass="16185">TSILAQLEAADTSSGRVSVFEELLSLANDAPERIEPFLTLIQNAFVEPMPDLRRLAFQCAIKYVSANPSMSAYFATPYMIALLHEEAHISRDALSFLPQFIVHSRSCADALLEAGSTAASRWPSAQSSSDLALARAATPLDMDDVPAATK</sequence>
<keyword evidence="2" id="KW-1185">Reference proteome</keyword>
<dbReference type="WBParaSite" id="PgR140_g014_t01">
    <property type="protein sequence ID" value="PgR140_g014_t01"/>
    <property type="gene ID" value="PgR140_g014"/>
</dbReference>
<protein>
    <submittedName>
        <fullName evidence="3">CCR4-NOT transcription complex subunit 11</fullName>
    </submittedName>
</protein>